<organism evidence="7 8">
    <name type="scientific">Streptomyces machairae</name>
    <dbReference type="NCBI Taxonomy" id="3134109"/>
    <lineage>
        <taxon>Bacteria</taxon>
        <taxon>Bacillati</taxon>
        <taxon>Actinomycetota</taxon>
        <taxon>Actinomycetes</taxon>
        <taxon>Kitasatosporales</taxon>
        <taxon>Streptomycetaceae</taxon>
        <taxon>Streptomyces</taxon>
    </lineage>
</organism>
<evidence type="ECO:0000313" key="7">
    <source>
        <dbReference type="EMBL" id="MEJ8668285.1"/>
    </source>
</evidence>
<dbReference type="EC" id="2.3.1.9" evidence="2"/>
<proteinExistence type="inferred from homology"/>
<dbReference type="PANTHER" id="PTHR18919:SF107">
    <property type="entry name" value="ACETYL-COA ACETYLTRANSFERASE, CYTOSOLIC"/>
    <property type="match status" value="1"/>
</dbReference>
<dbReference type="Proteomes" id="UP001376459">
    <property type="component" value="Unassembled WGS sequence"/>
</dbReference>
<dbReference type="Gene3D" id="3.40.47.10">
    <property type="match status" value="1"/>
</dbReference>
<dbReference type="EMBL" id="JBBKAK010000001">
    <property type="protein sequence ID" value="MEJ8668285.1"/>
    <property type="molecule type" value="Genomic_DNA"/>
</dbReference>
<evidence type="ECO:0000256" key="4">
    <source>
        <dbReference type="ARBA" id="ARBA00023315"/>
    </source>
</evidence>
<dbReference type="Pfam" id="PF00108">
    <property type="entry name" value="Thiolase_N"/>
    <property type="match status" value="1"/>
</dbReference>
<evidence type="ECO:0000313" key="8">
    <source>
        <dbReference type="Proteomes" id="UP001376459"/>
    </source>
</evidence>
<evidence type="ECO:0000256" key="1">
    <source>
        <dbReference type="ARBA" id="ARBA00010982"/>
    </source>
</evidence>
<feature type="region of interest" description="Disordered" evidence="5">
    <location>
        <begin position="85"/>
        <end position="114"/>
    </location>
</feature>
<keyword evidence="3" id="KW-0808">Transferase</keyword>
<gene>
    <name evidence="7" type="ORF">WKI71_06090</name>
</gene>
<evidence type="ECO:0000256" key="5">
    <source>
        <dbReference type="SAM" id="MobiDB-lite"/>
    </source>
</evidence>
<evidence type="ECO:0000259" key="6">
    <source>
        <dbReference type="Pfam" id="PF00108"/>
    </source>
</evidence>
<dbReference type="InterPro" id="IPR020616">
    <property type="entry name" value="Thiolase_N"/>
</dbReference>
<keyword evidence="8" id="KW-1185">Reference proteome</keyword>
<feature type="compositionally biased region" description="Low complexity" evidence="5">
    <location>
        <begin position="98"/>
        <end position="114"/>
    </location>
</feature>
<name>A0ABU8UH89_9ACTN</name>
<evidence type="ECO:0000256" key="3">
    <source>
        <dbReference type="ARBA" id="ARBA00022679"/>
    </source>
</evidence>
<dbReference type="InterPro" id="IPR016039">
    <property type="entry name" value="Thiolase-like"/>
</dbReference>
<accession>A0ABU8UH89</accession>
<protein>
    <recommendedName>
        <fullName evidence="2">acetyl-CoA C-acetyltransferase</fullName>
        <ecNumber evidence="2">2.3.1.9</ecNumber>
    </recommendedName>
</protein>
<keyword evidence="4" id="KW-0012">Acyltransferase</keyword>
<dbReference type="SUPFAM" id="SSF53901">
    <property type="entry name" value="Thiolase-like"/>
    <property type="match status" value="1"/>
</dbReference>
<feature type="domain" description="Thiolase N-terminal" evidence="6">
    <location>
        <begin position="2"/>
        <end position="86"/>
    </location>
</feature>
<evidence type="ECO:0000256" key="2">
    <source>
        <dbReference type="ARBA" id="ARBA00012705"/>
    </source>
</evidence>
<comment type="similarity">
    <text evidence="1">Belongs to the thiolase-like superfamily. Thiolase family.</text>
</comment>
<dbReference type="PANTHER" id="PTHR18919">
    <property type="entry name" value="ACETYL-COA C-ACYLTRANSFERASE"/>
    <property type="match status" value="1"/>
</dbReference>
<reference evidence="7 8" key="1">
    <citation type="submission" date="2024-03" db="EMBL/GenBank/DDBJ databases">
        <title>Novel Streptomyces species of biotechnological and ecological value are a feature of Machair soil.</title>
        <authorList>
            <person name="Prole J.R."/>
            <person name="Goodfellow M."/>
            <person name="Allenby N."/>
            <person name="Ward A.C."/>
        </authorList>
    </citation>
    <scope>NUCLEOTIDE SEQUENCE [LARGE SCALE GENOMIC DNA]</scope>
    <source>
        <strain evidence="7 8">MS1.AVA.1</strain>
    </source>
</reference>
<comment type="caution">
    <text evidence="7">The sequence shown here is derived from an EMBL/GenBank/DDBJ whole genome shotgun (WGS) entry which is preliminary data.</text>
</comment>
<sequence>MAVVHGARTPIGRYKGALSSTPAHRLGALVIREAVVGGGLDLGAVSEVVLGCVGQVGPDAFNARRASLAAGLPVTTPAYNVNRLCGPDCRPSGRPRRASPSARRTSSWRAATSR</sequence>